<sequence>MSQRIRSYSFVKKNLDGSGLVKENSILKDKVHQMKFLVEDNLDILINELDQDLKQKALITDMSNVFLIIKENIERWKIHINTLKNNTKILEAQFERLKENEEQMKTQTQYDINNIFEQQQQKIIEKDNVIVTLNQQVKELQNQLEIIKSKLQDQILHADEQMKQQQQQLIQRVAQLDNDIIQVKQQHQFEIQAILHNHEKDRKFFKEELDNQTSLIEQKYKKYYLENQQFQEKYQKQMQQIKQIKQQRDNFEKQLDQQNQKIKQYIEELANERKKKAKENKQLLEQQELINQLQNKIIIEDKRQLRLKEQIQQLQDQNQILLQKHILEINEFNSQIAQLKKEIEYKDIFIANQQSNFVQQILIQKIKYENILGNPITIQGEQQQQLTKEFSQQYEDEVQIMYVKSLEQQIRQQQSVILEKSQQNADIQVKFQKLQQSLIQQIDQKVKETQYECKIQLNKMQQEYENQREKMLSEHTYKINLLQQQLSFEIDKFKTELKELQQKIELLNNQIQEKEQIILYLSEQLQLNKEQQSRDKKLSETNFNNLQIFSQQQLEQLEKIHLQKVNDITQQLNVSTGQNEQLNQQYSLLLKNNQELRNESKEQKQSIQQYKIQCDKLQKELQIQWDIAKSLNERIRQQQVELENAKQTYNIFTKTTRIPAVMSSEIRLSKLRTSPMNRKLRSISNTRLQQLQNL</sequence>
<dbReference type="Proteomes" id="UP000688137">
    <property type="component" value="Unassembled WGS sequence"/>
</dbReference>
<feature type="coiled-coil region" evidence="1">
    <location>
        <begin position="454"/>
        <end position="524"/>
    </location>
</feature>
<feature type="coiled-coil region" evidence="1">
    <location>
        <begin position="73"/>
        <end position="186"/>
    </location>
</feature>
<dbReference type="EMBL" id="CAJJDM010000002">
    <property type="protein sequence ID" value="CAD8043797.1"/>
    <property type="molecule type" value="Genomic_DNA"/>
</dbReference>
<proteinExistence type="predicted"/>
<evidence type="ECO:0000256" key="1">
    <source>
        <dbReference type="SAM" id="Coils"/>
    </source>
</evidence>
<keyword evidence="1" id="KW-0175">Coiled coil</keyword>
<feature type="coiled-coil region" evidence="1">
    <location>
        <begin position="220"/>
        <end position="342"/>
    </location>
</feature>
<evidence type="ECO:0000313" key="2">
    <source>
        <dbReference type="EMBL" id="CAD8043797.1"/>
    </source>
</evidence>
<protein>
    <submittedName>
        <fullName evidence="2">Uncharacterized protein</fullName>
    </submittedName>
</protein>
<dbReference type="AlphaFoldDB" id="A0A8S1JPV7"/>
<name>A0A8S1JPV7_PARPR</name>
<reference evidence="2" key="1">
    <citation type="submission" date="2021-01" db="EMBL/GenBank/DDBJ databases">
        <authorList>
            <consortium name="Genoscope - CEA"/>
            <person name="William W."/>
        </authorList>
    </citation>
    <scope>NUCLEOTIDE SEQUENCE</scope>
</reference>
<evidence type="ECO:0000313" key="3">
    <source>
        <dbReference type="Proteomes" id="UP000688137"/>
    </source>
</evidence>
<gene>
    <name evidence="2" type="ORF">PPRIM_AZ9-3.1.T0050451</name>
</gene>
<feature type="coiled-coil region" evidence="1">
    <location>
        <begin position="565"/>
        <end position="648"/>
    </location>
</feature>
<accession>A0A8S1JPV7</accession>
<comment type="caution">
    <text evidence="2">The sequence shown here is derived from an EMBL/GenBank/DDBJ whole genome shotgun (WGS) entry which is preliminary data.</text>
</comment>
<keyword evidence="3" id="KW-1185">Reference proteome</keyword>
<dbReference type="OMA" id="QWDIAKS"/>
<organism evidence="2 3">
    <name type="scientific">Paramecium primaurelia</name>
    <dbReference type="NCBI Taxonomy" id="5886"/>
    <lineage>
        <taxon>Eukaryota</taxon>
        <taxon>Sar</taxon>
        <taxon>Alveolata</taxon>
        <taxon>Ciliophora</taxon>
        <taxon>Intramacronucleata</taxon>
        <taxon>Oligohymenophorea</taxon>
        <taxon>Peniculida</taxon>
        <taxon>Parameciidae</taxon>
        <taxon>Paramecium</taxon>
    </lineage>
</organism>